<keyword evidence="2" id="KW-0288">FMN</keyword>
<keyword evidence="8" id="KW-1185">Reference proteome</keyword>
<dbReference type="InterPro" id="IPR036661">
    <property type="entry name" value="Luciferase-like_sf"/>
</dbReference>
<evidence type="ECO:0000256" key="5">
    <source>
        <dbReference type="ARBA" id="ARBA00033748"/>
    </source>
</evidence>
<dbReference type="Pfam" id="PF00296">
    <property type="entry name" value="Bac_luciferase"/>
    <property type="match status" value="1"/>
</dbReference>
<reference evidence="7 8" key="1">
    <citation type="submission" date="2020-03" db="EMBL/GenBank/DDBJ databases">
        <title>Genomic Encyclopedia of Type Strains, Phase IV (KMG-IV): sequencing the most valuable type-strain genomes for metagenomic binning, comparative biology and taxonomic classification.</title>
        <authorList>
            <person name="Goeker M."/>
        </authorList>
    </citation>
    <scope>NUCLEOTIDE SEQUENCE [LARGE SCALE GENOMIC DNA]</scope>
    <source>
        <strain evidence="7 8">DSM 103870</strain>
    </source>
</reference>
<dbReference type="NCBIfam" id="TIGR03860">
    <property type="entry name" value="FMN_nitrolo"/>
    <property type="match status" value="1"/>
</dbReference>
<dbReference type="PIRSF" id="PIRSF000337">
    <property type="entry name" value="NTA_MOA"/>
    <property type="match status" value="1"/>
</dbReference>
<protein>
    <submittedName>
        <fullName evidence="7">FMN-dependent oxidoreductase (Nitrilotriacetate monooxygenase family)</fullName>
    </submittedName>
</protein>
<comment type="similarity">
    <text evidence="5">Belongs to the NtaA/SnaA/DszA monooxygenase family.</text>
</comment>
<proteinExistence type="inferred from homology"/>
<dbReference type="Proteomes" id="UP001429580">
    <property type="component" value="Unassembled WGS sequence"/>
</dbReference>
<dbReference type="EMBL" id="JAASQI010000010">
    <property type="protein sequence ID" value="NIJ59679.1"/>
    <property type="molecule type" value="Genomic_DNA"/>
</dbReference>
<gene>
    <name evidence="7" type="ORF">FHS82_003540</name>
</gene>
<evidence type="ECO:0000313" key="7">
    <source>
        <dbReference type="EMBL" id="NIJ59679.1"/>
    </source>
</evidence>
<keyword evidence="3" id="KW-0560">Oxidoreductase</keyword>
<dbReference type="InterPro" id="IPR016215">
    <property type="entry name" value="NTA_MOA"/>
</dbReference>
<keyword evidence="4 7" id="KW-0503">Monooxygenase</keyword>
<name>A0ABX0V6F5_9HYPH</name>
<evidence type="ECO:0000256" key="1">
    <source>
        <dbReference type="ARBA" id="ARBA00022630"/>
    </source>
</evidence>
<evidence type="ECO:0000256" key="2">
    <source>
        <dbReference type="ARBA" id="ARBA00022643"/>
    </source>
</evidence>
<feature type="domain" description="Luciferase-like" evidence="6">
    <location>
        <begin position="21"/>
        <end position="389"/>
    </location>
</feature>
<comment type="caution">
    <text evidence="7">The sequence shown here is derived from an EMBL/GenBank/DDBJ whole genome shotgun (WGS) entry which is preliminary data.</text>
</comment>
<organism evidence="7 8">
    <name type="scientific">Pseudochelatococcus lubricantis</name>
    <dbReference type="NCBI Taxonomy" id="1538102"/>
    <lineage>
        <taxon>Bacteria</taxon>
        <taxon>Pseudomonadati</taxon>
        <taxon>Pseudomonadota</taxon>
        <taxon>Alphaproteobacteria</taxon>
        <taxon>Hyphomicrobiales</taxon>
        <taxon>Chelatococcaceae</taxon>
        <taxon>Pseudochelatococcus</taxon>
    </lineage>
</organism>
<dbReference type="InterPro" id="IPR051260">
    <property type="entry name" value="Diverse_substr_monoxygenases"/>
</dbReference>
<dbReference type="PANTHER" id="PTHR30011:SF16">
    <property type="entry name" value="C2H2 FINGER DOMAIN TRANSCRIPTION FACTOR (EUROFUNG)-RELATED"/>
    <property type="match status" value="1"/>
</dbReference>
<sequence length="466" mass="52164">MAELHFNAFVMNTVSHIQHGLWRHPEAKQADFDDIDTWIELARTLEEGLFDAIFFADVVGLYGPLGGSYEVNAREGLQIPNHDPSALISALAVSTEHLGLAFTSSVLQAHPFEFARRVSTLDHVARGRVAWNIVTSTQENAARNFGHERLTEHDERYAWAEEYLEVVYKLWEGSWEDGALLKDRARGVFSDASRIHKINHVGPRYRVEGPHLPAPSPQRTPFLFQAGSSPAGRAFAARHAEAQFITPPSPEAAAGLIRETRDLARAAGRRGEDIKFFQGFSFVIGSTDEEARRKEEDLERFISVDGFLAHTNLGVSQDTGEPYPPETPLAEVRTNGGRSQIEWLRQRNPGREPTVGDLGALVARRHPRLVGTPERIADELQRWQEAGIDGVNLINWTLTPSYREFNEYLLPVLQKRGLAKREYGKGTLRARFFGHDRLPDRHPAARWRGAFSRPAAAPAPALAETV</sequence>
<evidence type="ECO:0000256" key="3">
    <source>
        <dbReference type="ARBA" id="ARBA00023002"/>
    </source>
</evidence>
<keyword evidence="1" id="KW-0285">Flavoprotein</keyword>
<accession>A0ABX0V6F5</accession>
<dbReference type="RefSeq" id="WP_166955309.1">
    <property type="nucleotide sequence ID" value="NZ_JAASQI010000010.1"/>
</dbReference>
<evidence type="ECO:0000313" key="8">
    <source>
        <dbReference type="Proteomes" id="UP001429580"/>
    </source>
</evidence>
<dbReference type="PANTHER" id="PTHR30011">
    <property type="entry name" value="ALKANESULFONATE MONOOXYGENASE-RELATED"/>
    <property type="match status" value="1"/>
</dbReference>
<evidence type="ECO:0000259" key="6">
    <source>
        <dbReference type="Pfam" id="PF00296"/>
    </source>
</evidence>
<evidence type="ECO:0000256" key="4">
    <source>
        <dbReference type="ARBA" id="ARBA00023033"/>
    </source>
</evidence>
<dbReference type="Gene3D" id="3.20.20.30">
    <property type="entry name" value="Luciferase-like domain"/>
    <property type="match status" value="1"/>
</dbReference>
<dbReference type="SUPFAM" id="SSF51679">
    <property type="entry name" value="Bacterial luciferase-like"/>
    <property type="match status" value="1"/>
</dbReference>
<dbReference type="InterPro" id="IPR011251">
    <property type="entry name" value="Luciferase-like_dom"/>
</dbReference>
<dbReference type="GO" id="GO:0004497">
    <property type="term" value="F:monooxygenase activity"/>
    <property type="evidence" value="ECO:0007669"/>
    <property type="project" value="UniProtKB-KW"/>
</dbReference>